<dbReference type="SUPFAM" id="SSF52540">
    <property type="entry name" value="P-loop containing nucleoside triphosphate hydrolases"/>
    <property type="match status" value="1"/>
</dbReference>
<dbReference type="SUPFAM" id="SSF48452">
    <property type="entry name" value="TPR-like"/>
    <property type="match status" value="1"/>
</dbReference>
<comment type="caution">
    <text evidence="1">The sequence shown here is derived from an EMBL/GenBank/DDBJ whole genome shotgun (WGS) entry which is preliminary data.</text>
</comment>
<dbReference type="InterPro" id="IPR011990">
    <property type="entry name" value="TPR-like_helical_dom_sf"/>
</dbReference>
<dbReference type="InterPro" id="IPR027417">
    <property type="entry name" value="P-loop_NTPase"/>
</dbReference>
<dbReference type="Proteomes" id="UP001165042">
    <property type="component" value="Unassembled WGS sequence"/>
</dbReference>
<accession>A0A9W6V6I3</accession>
<dbReference type="RefSeq" id="WP_285608375.1">
    <property type="nucleotide sequence ID" value="NZ_BSSD01000001.1"/>
</dbReference>
<gene>
    <name evidence="1" type="ORF">Aglo03_12230</name>
</gene>
<evidence type="ECO:0008006" key="3">
    <source>
        <dbReference type="Google" id="ProtNLM"/>
    </source>
</evidence>
<organism evidence="1 2">
    <name type="scientific">Actinokineospora globicatena</name>
    <dbReference type="NCBI Taxonomy" id="103729"/>
    <lineage>
        <taxon>Bacteria</taxon>
        <taxon>Bacillati</taxon>
        <taxon>Actinomycetota</taxon>
        <taxon>Actinomycetes</taxon>
        <taxon>Pseudonocardiales</taxon>
        <taxon>Pseudonocardiaceae</taxon>
        <taxon>Actinokineospora</taxon>
    </lineage>
</organism>
<evidence type="ECO:0000313" key="2">
    <source>
        <dbReference type="Proteomes" id="UP001165042"/>
    </source>
</evidence>
<protein>
    <recommendedName>
        <fullName evidence="3">Tetratricopeptide repeat-containing protein</fullName>
    </recommendedName>
</protein>
<dbReference type="Gene3D" id="1.25.40.10">
    <property type="entry name" value="Tetratricopeptide repeat domain"/>
    <property type="match status" value="2"/>
</dbReference>
<sequence length="1169" mass="128796">MGSLRAEDEDGWRVGLSEARLADLREWMEDERYDLAHLGWFTDGRSGEPVAQVMRLGDDTEQLVLKFFTSDGPKRINKLNNAWKDARGRFTHLAAPEDTRITVGDWHGVYLRVAGGNLRSVVPLGSRAHDHHFPDYCATIVRSVVHGWNQGKLMSDDKWEVGSFLNELAARRWDGSVRWAQGYGVDCGESARQELPGFSLKEKANPFALFNGVIARRRVDPVFAGRAHGDLSGRNILVPTDPSVDAARYILIDYDRWAPNAPLARDPMHLLVALTLDHLDTWKQDLWPGIAKALVHPTRTDGLPAAIKSQCELSLAIHTASVPDDSKGVGMEWRLQCLLSLVGAGVVHLGRTLHVPDPAAAKRWCFDLAAMAAAAFMEEMPAETINTRRGEVNRPMPDADLPASPGLVDRHEDRRGLLATLASDACGVRLLHGVRGIGKTRLVDAVLADLAASRPGADSRRIAHHDARFHTLDVATFVDHIEGARDPLRPVGKSSLVRLEHALGGTARHPAVVVVDSAEHILHPTTGELLDPDLDEALEMVATTANHHVVVLLVMRHLARHSNRTWPGLGRPQYLEGLPEADFIQYLTRFDHVVNWEPAALPENTRRVLFAKVQGNPQLGRLAYAVVAADGGINLPTLVADLAEIEPAEMRDHLTYELIQRLGAVSRRVFHALAALGTPVPLDTLLQMVDDPAPSEVTAAVAELFDRGVVLRSTTTGHFYLPEGDRELVLDELHRDGQGSLFFKAAKCLMRLRHGRPGDIADLRIHFAELQALLAADEYESAAWMCERIDTFLRAWNCTHLLLEQREALRGKLDAHEEKVNLNALAYIYQCRGDLSKAGEALGQALKLAEAPVDKLNLLKIRINLAGLCWDLNEVSRALAQYEFGRDLAEEQNDPLALMTALEGIADCNRRWGHYGTAIENGIGALEIPQRADFPETSDAQSHADLRVTVIALKVSRWFSELGDSAEAARYDELARVTAGGRAEAPLRAAWLDGHADGLLARGEADRAVQAALEAVDHALTRRDSVVLMQARTTLCFAYLELGNDRQARIEAKLALPYRRKYRSLVVLALAALTAHRTKSSKAVKLFKDLLDESTVRTRVEDSDFGAWEHLGFALCGLSGSGGHGLDEAMKAFRKARDLTPGAPVVRARLHRMIVMLDLPGARTVLDVL</sequence>
<evidence type="ECO:0000313" key="1">
    <source>
        <dbReference type="EMBL" id="GLW90407.1"/>
    </source>
</evidence>
<keyword evidence="2" id="KW-1185">Reference proteome</keyword>
<proteinExistence type="predicted"/>
<reference evidence="1" key="1">
    <citation type="submission" date="2023-02" db="EMBL/GenBank/DDBJ databases">
        <title>Actinokineospora globicatena NBRC 15670.</title>
        <authorList>
            <person name="Ichikawa N."/>
            <person name="Sato H."/>
            <person name="Tonouchi N."/>
        </authorList>
    </citation>
    <scope>NUCLEOTIDE SEQUENCE</scope>
    <source>
        <strain evidence="1">NBRC 15670</strain>
    </source>
</reference>
<dbReference type="EMBL" id="BSSD01000001">
    <property type="protein sequence ID" value="GLW90407.1"/>
    <property type="molecule type" value="Genomic_DNA"/>
</dbReference>
<name>A0A9W6V6I3_9PSEU</name>
<dbReference type="AlphaFoldDB" id="A0A9W6V6I3"/>